<dbReference type="InterPro" id="IPR013328">
    <property type="entry name" value="6PGD_dom2"/>
</dbReference>
<dbReference type="Proteomes" id="UP001595378">
    <property type="component" value="Unassembled WGS sequence"/>
</dbReference>
<feature type="domain" description="6-phosphogluconate dehydrogenase NADP-binding" evidence="4">
    <location>
        <begin position="6"/>
        <end position="175"/>
    </location>
</feature>
<keyword evidence="7" id="KW-1185">Reference proteome</keyword>
<dbReference type="SUPFAM" id="SSF51735">
    <property type="entry name" value="NAD(P)-binding Rossmann-fold domains"/>
    <property type="match status" value="1"/>
</dbReference>
<evidence type="ECO:0000259" key="5">
    <source>
        <dbReference type="Pfam" id="PF14833"/>
    </source>
</evidence>
<dbReference type="InterPro" id="IPR008927">
    <property type="entry name" value="6-PGluconate_DH-like_C_sf"/>
</dbReference>
<comment type="similarity">
    <text evidence="1">Belongs to the HIBADH-related family.</text>
</comment>
<name>A0ABV7EEX4_9SPHN</name>
<dbReference type="EC" id="1.1.-.-" evidence="6"/>
<dbReference type="InterPro" id="IPR029154">
    <property type="entry name" value="HIBADH-like_NADP-bd"/>
</dbReference>
<dbReference type="RefSeq" id="WP_336917537.1">
    <property type="nucleotide sequence ID" value="NZ_JBANRN010000002.1"/>
</dbReference>
<accession>A0ABV7EEX4</accession>
<gene>
    <name evidence="6" type="ORF">ACFODK_05135</name>
</gene>
<feature type="domain" description="3-hydroxyisobutyrate dehydrogenase-like NAD-binding" evidence="5">
    <location>
        <begin position="178"/>
        <end position="298"/>
    </location>
</feature>
<dbReference type="Pfam" id="PF03446">
    <property type="entry name" value="NAD_binding_2"/>
    <property type="match status" value="1"/>
</dbReference>
<dbReference type="Pfam" id="PF14833">
    <property type="entry name" value="NAD_binding_11"/>
    <property type="match status" value="1"/>
</dbReference>
<evidence type="ECO:0000313" key="6">
    <source>
        <dbReference type="EMBL" id="MFC3100272.1"/>
    </source>
</evidence>
<dbReference type="Gene3D" id="3.40.50.720">
    <property type="entry name" value="NAD(P)-binding Rossmann-like Domain"/>
    <property type="match status" value="1"/>
</dbReference>
<dbReference type="GO" id="GO:0016491">
    <property type="term" value="F:oxidoreductase activity"/>
    <property type="evidence" value="ECO:0007669"/>
    <property type="project" value="UniProtKB-KW"/>
</dbReference>
<dbReference type="PROSITE" id="PS00895">
    <property type="entry name" value="3_HYDROXYISOBUT_DH"/>
    <property type="match status" value="1"/>
</dbReference>
<reference evidence="7" key="1">
    <citation type="journal article" date="2019" name="Int. J. Syst. Evol. Microbiol.">
        <title>The Global Catalogue of Microorganisms (GCM) 10K type strain sequencing project: providing services to taxonomists for standard genome sequencing and annotation.</title>
        <authorList>
            <consortium name="The Broad Institute Genomics Platform"/>
            <consortium name="The Broad Institute Genome Sequencing Center for Infectious Disease"/>
            <person name="Wu L."/>
            <person name="Ma J."/>
        </authorList>
    </citation>
    <scope>NUCLEOTIDE SEQUENCE [LARGE SCALE GENOMIC DNA]</scope>
    <source>
        <strain evidence="7">KCTC 52606</strain>
    </source>
</reference>
<dbReference type="PANTHER" id="PTHR43060">
    <property type="entry name" value="3-HYDROXYISOBUTYRATE DEHYDROGENASE-LIKE 1, MITOCHONDRIAL-RELATED"/>
    <property type="match status" value="1"/>
</dbReference>
<dbReference type="PANTHER" id="PTHR43060:SF15">
    <property type="entry name" value="3-HYDROXYISOBUTYRATE DEHYDROGENASE-LIKE 1, MITOCHONDRIAL-RELATED"/>
    <property type="match status" value="1"/>
</dbReference>
<dbReference type="EMBL" id="JBHRSU010000005">
    <property type="protein sequence ID" value="MFC3100272.1"/>
    <property type="molecule type" value="Genomic_DNA"/>
</dbReference>
<keyword evidence="2 6" id="KW-0560">Oxidoreductase</keyword>
<dbReference type="PIRSF" id="PIRSF000103">
    <property type="entry name" value="HIBADH"/>
    <property type="match status" value="1"/>
</dbReference>
<dbReference type="InterPro" id="IPR015815">
    <property type="entry name" value="HIBADH-related"/>
</dbReference>
<dbReference type="InterPro" id="IPR006115">
    <property type="entry name" value="6PGDH_NADP-bd"/>
</dbReference>
<sequence>MTDSLSIAFLGLGTMGAPMACHLSRAGHRVTGWNRSEARGQAFLHRASAAGLAVKLAASAADAVVGADVVLTCLGKDDDLAEVVLGADPGDGGVLAAMKPGALFVDHTTVSPALARRIAAEADARGLLALDAPVSGGQAGAENGALSIMCGGSEAAMQAAQGVLRAYAKAIVHIGPAGAGQGAKAVNQVCIAGVLAGLSEALRLAQASGLDTAKVFDAISGGAAQSWQMDNRWASMAADSFDFGFAVDWMRKDLAIALAEGRECGLSLPVTALVDQFYATVQQMGGGRQDTSALVRHLGKGNAA</sequence>
<dbReference type="InterPro" id="IPR036291">
    <property type="entry name" value="NAD(P)-bd_dom_sf"/>
</dbReference>
<evidence type="ECO:0000256" key="3">
    <source>
        <dbReference type="ARBA" id="ARBA00023027"/>
    </source>
</evidence>
<comment type="caution">
    <text evidence="6">The sequence shown here is derived from an EMBL/GenBank/DDBJ whole genome shotgun (WGS) entry which is preliminary data.</text>
</comment>
<evidence type="ECO:0000256" key="1">
    <source>
        <dbReference type="ARBA" id="ARBA00009080"/>
    </source>
</evidence>
<evidence type="ECO:0000259" key="4">
    <source>
        <dbReference type="Pfam" id="PF03446"/>
    </source>
</evidence>
<evidence type="ECO:0000313" key="7">
    <source>
        <dbReference type="Proteomes" id="UP001595378"/>
    </source>
</evidence>
<organism evidence="6 7">
    <name type="scientific">Alteraurantiacibacter lauratis</name>
    <dbReference type="NCBI Taxonomy" id="2054627"/>
    <lineage>
        <taxon>Bacteria</taxon>
        <taxon>Pseudomonadati</taxon>
        <taxon>Pseudomonadota</taxon>
        <taxon>Alphaproteobacteria</taxon>
        <taxon>Sphingomonadales</taxon>
        <taxon>Erythrobacteraceae</taxon>
        <taxon>Alteraurantiacibacter</taxon>
    </lineage>
</organism>
<protein>
    <submittedName>
        <fullName evidence="6">NAD(P)-dependent oxidoreductase</fullName>
        <ecNumber evidence="6">1.1.-.-</ecNumber>
    </submittedName>
</protein>
<dbReference type="SUPFAM" id="SSF48179">
    <property type="entry name" value="6-phosphogluconate dehydrogenase C-terminal domain-like"/>
    <property type="match status" value="1"/>
</dbReference>
<dbReference type="Gene3D" id="1.10.1040.10">
    <property type="entry name" value="N-(1-d-carboxylethyl)-l-norvaline Dehydrogenase, domain 2"/>
    <property type="match status" value="1"/>
</dbReference>
<proteinExistence type="inferred from homology"/>
<keyword evidence="3" id="KW-0520">NAD</keyword>
<evidence type="ECO:0000256" key="2">
    <source>
        <dbReference type="ARBA" id="ARBA00023002"/>
    </source>
</evidence>
<dbReference type="InterPro" id="IPR002204">
    <property type="entry name" value="3-OH-isobutyrate_DH-rel_CS"/>
</dbReference>